<evidence type="ECO:0000313" key="2">
    <source>
        <dbReference type="Proteomes" id="UP001065549"/>
    </source>
</evidence>
<proteinExistence type="predicted"/>
<dbReference type="Pfam" id="PF10076">
    <property type="entry name" value="Phage_Mu_Gp48"/>
    <property type="match status" value="1"/>
</dbReference>
<reference evidence="1" key="1">
    <citation type="submission" date="2022-09" db="EMBL/GenBank/DDBJ databases">
        <title>Culturomic study of gut microbiota in children with autism spectrum disorder.</title>
        <authorList>
            <person name="Efimov B.A."/>
            <person name="Chaplin A.V."/>
            <person name="Sokolova S.R."/>
            <person name="Pikina A.P."/>
            <person name="Korzhanova M."/>
            <person name="Belova V."/>
            <person name="Korostin D."/>
        </authorList>
    </citation>
    <scope>NUCLEOTIDE SEQUENCE</scope>
    <source>
        <strain evidence="1">ASD5510</strain>
    </source>
</reference>
<evidence type="ECO:0000313" key="1">
    <source>
        <dbReference type="EMBL" id="MCU7380527.1"/>
    </source>
</evidence>
<gene>
    <name evidence="1" type="ORF">OBO34_19630</name>
</gene>
<name>A0A9J6QYG1_9FIRM</name>
<accession>A0A9J6QYG1</accession>
<dbReference type="Proteomes" id="UP001065549">
    <property type="component" value="Unassembled WGS sequence"/>
</dbReference>
<dbReference type="InterPro" id="IPR018755">
    <property type="entry name" value="Phage_Mu_Gp48"/>
</dbReference>
<comment type="caution">
    <text evidence="1">The sequence shown here is derived from an EMBL/GenBank/DDBJ whole genome shotgun (WGS) entry which is preliminary data.</text>
</comment>
<dbReference type="RefSeq" id="WP_269478777.1">
    <property type="nucleotide sequence ID" value="NZ_JAOSHN010000010.1"/>
</dbReference>
<sequence length="190" mass="22183">MHYITELIEQILKSETARTVIDWIPPVYGNAYTFLWMLEVMGQEVDDMNSWIESYEKQLTPTTATWSLPYWEERYGITVNPDIPIDVRRQAIVVKRNSRMPMNPARMEQLVTAETVCPTLVTDGVATNTFRVFCQGYITDIEGRVRQIIDNNKPSHLIYELQSAFLEKAEIRTYMGAERSTYEKYRVEVV</sequence>
<dbReference type="AlphaFoldDB" id="A0A9J6QYG1"/>
<keyword evidence="2" id="KW-1185">Reference proteome</keyword>
<organism evidence="1 2">
    <name type="scientific">Hominibacterium faecale</name>
    <dbReference type="NCBI Taxonomy" id="2839743"/>
    <lineage>
        <taxon>Bacteria</taxon>
        <taxon>Bacillati</taxon>
        <taxon>Bacillota</taxon>
        <taxon>Clostridia</taxon>
        <taxon>Peptostreptococcales</taxon>
        <taxon>Anaerovoracaceae</taxon>
        <taxon>Hominibacterium</taxon>
    </lineage>
</organism>
<protein>
    <submittedName>
        <fullName evidence="1">YmfQ family protein</fullName>
    </submittedName>
</protein>
<dbReference type="EMBL" id="JAOSHN010000010">
    <property type="protein sequence ID" value="MCU7380527.1"/>
    <property type="molecule type" value="Genomic_DNA"/>
</dbReference>